<dbReference type="Proteomes" id="UP000276055">
    <property type="component" value="Unassembled WGS sequence"/>
</dbReference>
<evidence type="ECO:0000256" key="7">
    <source>
        <dbReference type="SAM" id="MobiDB-lite"/>
    </source>
</evidence>
<dbReference type="PROSITE" id="PS51257">
    <property type="entry name" value="PROKAR_LIPOPROTEIN"/>
    <property type="match status" value="1"/>
</dbReference>
<dbReference type="OrthoDB" id="3427327at2"/>
<name>A0A495EQE4_9MICC</name>
<keyword evidence="5" id="KW-0722">Serine protease inhibitor</keyword>
<comment type="similarity">
    <text evidence="2">Belongs to the protease inhibitor I16 (SSI) family.</text>
</comment>
<evidence type="ECO:0000256" key="3">
    <source>
        <dbReference type="ARBA" id="ARBA00022525"/>
    </source>
</evidence>
<dbReference type="AlphaFoldDB" id="A0A495EQE4"/>
<keyword evidence="8" id="KW-0732">Signal</keyword>
<dbReference type="EMBL" id="RBIR01000005">
    <property type="protein sequence ID" value="RKR18793.1"/>
    <property type="molecule type" value="Genomic_DNA"/>
</dbReference>
<comment type="caution">
    <text evidence="10">The sequence shown here is derived from an EMBL/GenBank/DDBJ whole genome shotgun (WGS) entry which is preliminary data.</text>
</comment>
<feature type="signal peptide" evidence="8">
    <location>
        <begin position="1"/>
        <end position="23"/>
    </location>
</feature>
<proteinExistence type="inferred from homology"/>
<dbReference type="InterPro" id="IPR023549">
    <property type="entry name" value="Subtilisin_inhibitor"/>
</dbReference>
<protein>
    <submittedName>
        <fullName evidence="10">Subtilisin inhibitor-like</fullName>
    </submittedName>
</protein>
<dbReference type="RefSeq" id="WP_120954213.1">
    <property type="nucleotide sequence ID" value="NZ_RBIR01000005.1"/>
</dbReference>
<sequence length="192" mass="18614">MRTQSGRPGLVLAAVLLAVAGLAACTPNTGPSPSPSPSASTETGTPSPTVPSGSTSPTTGPSSPAPSPSATALPSGPGQGNAQLAIVVRPTATGTPTKFTLVCHNGIPAAESQHPNPAAACAAIKNNPAILSPAPPSKTQTCTQQYGGPQVATVTGVVDGRQVQASFSLKDGCEIASWNAAKVVLGSSGGAS</sequence>
<keyword evidence="4" id="KW-0646">Protease inhibitor</keyword>
<dbReference type="Gene3D" id="3.30.350.10">
    <property type="entry name" value="Subtilisin inhibitor-like"/>
    <property type="match status" value="1"/>
</dbReference>
<dbReference type="GO" id="GO:0005576">
    <property type="term" value="C:extracellular region"/>
    <property type="evidence" value="ECO:0007669"/>
    <property type="project" value="UniProtKB-SubCell"/>
</dbReference>
<reference evidence="10 11" key="1">
    <citation type="submission" date="2018-10" db="EMBL/GenBank/DDBJ databases">
        <title>Genomic Encyclopedia of Type Strains, Phase IV (KMG-IV): sequencing the most valuable type-strain genomes for metagenomic binning, comparative biology and taxonomic classification.</title>
        <authorList>
            <person name="Goeker M."/>
        </authorList>
    </citation>
    <scope>NUCLEOTIDE SEQUENCE [LARGE SCALE GENOMIC DNA]</scope>
    <source>
        <strain evidence="10 11">DSM 25586</strain>
    </source>
</reference>
<evidence type="ECO:0000313" key="11">
    <source>
        <dbReference type="Proteomes" id="UP000276055"/>
    </source>
</evidence>
<feature type="chain" id="PRO_5019797702" evidence="8">
    <location>
        <begin position="24"/>
        <end position="192"/>
    </location>
</feature>
<feature type="region of interest" description="Disordered" evidence="7">
    <location>
        <begin position="24"/>
        <end position="81"/>
    </location>
</feature>
<dbReference type="InterPro" id="IPR036819">
    <property type="entry name" value="Subtilisin_inhibitor-like_sf"/>
</dbReference>
<dbReference type="SUPFAM" id="SSF55399">
    <property type="entry name" value="Subtilisin inhibitor"/>
    <property type="match status" value="1"/>
</dbReference>
<keyword evidence="6" id="KW-1015">Disulfide bond</keyword>
<evidence type="ECO:0000256" key="5">
    <source>
        <dbReference type="ARBA" id="ARBA00022900"/>
    </source>
</evidence>
<evidence type="ECO:0000256" key="8">
    <source>
        <dbReference type="SAM" id="SignalP"/>
    </source>
</evidence>
<feature type="compositionally biased region" description="Low complexity" evidence="7">
    <location>
        <begin position="37"/>
        <end position="76"/>
    </location>
</feature>
<dbReference type="Pfam" id="PF00720">
    <property type="entry name" value="SSI"/>
    <property type="match status" value="1"/>
</dbReference>
<organism evidence="10 11">
    <name type="scientific">Arthrobacter oryzae</name>
    <dbReference type="NCBI Taxonomy" id="409290"/>
    <lineage>
        <taxon>Bacteria</taxon>
        <taxon>Bacillati</taxon>
        <taxon>Actinomycetota</taxon>
        <taxon>Actinomycetes</taxon>
        <taxon>Micrococcales</taxon>
        <taxon>Micrococcaceae</taxon>
        <taxon>Arthrobacter</taxon>
    </lineage>
</organism>
<evidence type="ECO:0000256" key="6">
    <source>
        <dbReference type="ARBA" id="ARBA00023157"/>
    </source>
</evidence>
<dbReference type="GO" id="GO:0004867">
    <property type="term" value="F:serine-type endopeptidase inhibitor activity"/>
    <property type="evidence" value="ECO:0007669"/>
    <property type="project" value="UniProtKB-KW"/>
</dbReference>
<keyword evidence="3" id="KW-0964">Secreted</keyword>
<evidence type="ECO:0000256" key="2">
    <source>
        <dbReference type="ARBA" id="ARBA00010472"/>
    </source>
</evidence>
<gene>
    <name evidence="10" type="ORF">C8D78_2532</name>
</gene>
<evidence type="ECO:0000256" key="4">
    <source>
        <dbReference type="ARBA" id="ARBA00022690"/>
    </source>
</evidence>
<comment type="subcellular location">
    <subcellularLocation>
        <location evidence="1">Secreted</location>
    </subcellularLocation>
</comment>
<feature type="domain" description="Subtilisin inhibitor" evidence="9">
    <location>
        <begin position="95"/>
        <end position="164"/>
    </location>
</feature>
<evidence type="ECO:0000256" key="1">
    <source>
        <dbReference type="ARBA" id="ARBA00004613"/>
    </source>
</evidence>
<evidence type="ECO:0000259" key="9">
    <source>
        <dbReference type="Pfam" id="PF00720"/>
    </source>
</evidence>
<accession>A0A495EQE4</accession>
<evidence type="ECO:0000313" key="10">
    <source>
        <dbReference type="EMBL" id="RKR18793.1"/>
    </source>
</evidence>